<dbReference type="InterPro" id="IPR036513">
    <property type="entry name" value="STAS_dom_sf"/>
</dbReference>
<organism evidence="7 8">
    <name type="scientific">Acinetobacter bereziniae</name>
    <name type="common">Acinetobacter genomosp. 10</name>
    <dbReference type="NCBI Taxonomy" id="106648"/>
    <lineage>
        <taxon>Bacteria</taxon>
        <taxon>Pseudomonadati</taxon>
        <taxon>Pseudomonadota</taxon>
        <taxon>Gammaproteobacteria</taxon>
        <taxon>Moraxellales</taxon>
        <taxon>Moraxellaceae</taxon>
        <taxon>Acinetobacter</taxon>
    </lineage>
</organism>
<dbReference type="Pfam" id="PF00916">
    <property type="entry name" value="Sulfate_transp"/>
    <property type="match status" value="1"/>
</dbReference>
<comment type="subcellular location">
    <subcellularLocation>
        <location evidence="1">Membrane</location>
        <topology evidence="1">Multi-pass membrane protein</topology>
    </subcellularLocation>
</comment>
<feature type="transmembrane region" description="Helical" evidence="5">
    <location>
        <begin position="52"/>
        <end position="75"/>
    </location>
</feature>
<accession>A0A833TZW1</accession>
<dbReference type="PANTHER" id="PTHR43310">
    <property type="entry name" value="SULFATE TRANSPORTER YBAR-RELATED"/>
    <property type="match status" value="1"/>
</dbReference>
<dbReference type="GO" id="GO:0016020">
    <property type="term" value="C:membrane"/>
    <property type="evidence" value="ECO:0007669"/>
    <property type="project" value="UniProtKB-SubCell"/>
</dbReference>
<evidence type="ECO:0000313" key="8">
    <source>
        <dbReference type="Proteomes" id="UP000490535"/>
    </source>
</evidence>
<feature type="transmembrane region" description="Helical" evidence="5">
    <location>
        <begin position="204"/>
        <end position="222"/>
    </location>
</feature>
<feature type="domain" description="STAS" evidence="6">
    <location>
        <begin position="439"/>
        <end position="516"/>
    </location>
</feature>
<dbReference type="Proteomes" id="UP000490535">
    <property type="component" value="Unassembled WGS sequence"/>
</dbReference>
<feature type="transmembrane region" description="Helical" evidence="5">
    <location>
        <begin position="326"/>
        <end position="345"/>
    </location>
</feature>
<feature type="transmembrane region" description="Helical" evidence="5">
    <location>
        <begin position="352"/>
        <end position="372"/>
    </location>
</feature>
<feature type="transmembrane region" description="Helical" evidence="5">
    <location>
        <begin position="123"/>
        <end position="141"/>
    </location>
</feature>
<feature type="transmembrane region" description="Helical" evidence="5">
    <location>
        <begin position="81"/>
        <end position="111"/>
    </location>
</feature>
<evidence type="ECO:0000256" key="3">
    <source>
        <dbReference type="ARBA" id="ARBA00022989"/>
    </source>
</evidence>
<comment type="caution">
    <text evidence="7">The sequence shown here is derived from an EMBL/GenBank/DDBJ whole genome shotgun (WGS) entry which is preliminary data.</text>
</comment>
<dbReference type="Gene3D" id="3.30.750.24">
    <property type="entry name" value="STAS domain"/>
    <property type="match status" value="1"/>
</dbReference>
<dbReference type="SUPFAM" id="SSF52091">
    <property type="entry name" value="SpoIIaa-like"/>
    <property type="match status" value="1"/>
</dbReference>
<dbReference type="PANTHER" id="PTHR43310:SF1">
    <property type="entry name" value="SULFATE TRANSPORTER YBAR-RELATED"/>
    <property type="match status" value="1"/>
</dbReference>
<dbReference type="PROSITE" id="PS50801">
    <property type="entry name" value="STAS"/>
    <property type="match status" value="1"/>
</dbReference>
<dbReference type="Pfam" id="PF01740">
    <property type="entry name" value="STAS"/>
    <property type="match status" value="1"/>
</dbReference>
<evidence type="ECO:0000256" key="4">
    <source>
        <dbReference type="ARBA" id="ARBA00023136"/>
    </source>
</evidence>
<feature type="transmembrane region" description="Helical" evidence="5">
    <location>
        <begin position="392"/>
        <end position="418"/>
    </location>
</feature>
<keyword evidence="4 5" id="KW-0472">Membrane</keyword>
<evidence type="ECO:0000256" key="1">
    <source>
        <dbReference type="ARBA" id="ARBA00004141"/>
    </source>
</evidence>
<dbReference type="InterPro" id="IPR052706">
    <property type="entry name" value="Membrane-Transporter-like"/>
</dbReference>
<reference evidence="8" key="1">
    <citation type="journal article" date="2020" name="MBio">
        <title>Horizontal gene transfer to a defensive symbiont with a reduced genome amongst a multipartite beetle microbiome.</title>
        <authorList>
            <person name="Waterworth S.C."/>
            <person name="Florez L.V."/>
            <person name="Rees E.R."/>
            <person name="Hertweck C."/>
            <person name="Kaltenpoth M."/>
            <person name="Kwan J.C."/>
        </authorList>
    </citation>
    <scope>NUCLEOTIDE SEQUENCE [LARGE SCALE GENOMIC DNA]</scope>
</reference>
<dbReference type="EMBL" id="WNDP01000022">
    <property type="protein sequence ID" value="KAF1026504.1"/>
    <property type="molecule type" value="Genomic_DNA"/>
</dbReference>
<dbReference type="InterPro" id="IPR002645">
    <property type="entry name" value="STAS_dom"/>
</dbReference>
<evidence type="ECO:0000256" key="2">
    <source>
        <dbReference type="ARBA" id="ARBA00022692"/>
    </source>
</evidence>
<gene>
    <name evidence="7" type="primary">bicA_1</name>
    <name evidence="7" type="ORF">GAK29_01237</name>
</gene>
<evidence type="ECO:0000256" key="5">
    <source>
        <dbReference type="SAM" id="Phobius"/>
    </source>
</evidence>
<feature type="transmembrane region" description="Helical" evidence="5">
    <location>
        <begin position="153"/>
        <end position="172"/>
    </location>
</feature>
<dbReference type="InterPro" id="IPR011547">
    <property type="entry name" value="SLC26A/SulP_dom"/>
</dbReference>
<dbReference type="AlphaFoldDB" id="A0A833TZW1"/>
<name>A0A833TZW1_ACIBZ</name>
<protein>
    <submittedName>
        <fullName evidence="7">Bicarbonate transporter BicA</fullName>
    </submittedName>
</protein>
<evidence type="ECO:0000259" key="6">
    <source>
        <dbReference type="PROSITE" id="PS50801"/>
    </source>
</evidence>
<proteinExistence type="predicted"/>
<keyword evidence="2 5" id="KW-0812">Transmembrane</keyword>
<evidence type="ECO:0000313" key="7">
    <source>
        <dbReference type="EMBL" id="KAF1026504.1"/>
    </source>
</evidence>
<keyword evidence="3 5" id="KW-1133">Transmembrane helix</keyword>
<sequence>MNIQQNEDFFKSNLAAFSLKDVLTYASLKNDERFVVINLKKAEWFSNIRTDVLAGLVVGLALIPESIAFSAIAGVDPQVGLYASFCIAVTIAFFGGRTAMISAATGAMALLMVTLVKDHGLQYLFATTILTGIIQILAGYFKVAKLMRFVSQSVVYGFVNALAILIFIAQIPELQRMDLTAYLFVLMGLVVVYLFPHIPKVGKLIPSPLVCIIVLSLIALLFHTDMRTVSDLGKFPETLPMFFIPEIPLNLNTLQIIFPYAVTLATVGLLETMMTTTIVNEATQTEGDRHKECRGQGIANIVSGFMGGMAGYAMIGQSIINVSSGARTRLSTLVAGVFLLCLVVFLKDWLAYIPMAALVAIMIMVAFTTFNWDSLKNFSKHPKQSNTVMLTVVVIVLMTHNLALGVLVGVLLSALFLVNKLESGVSVRSELSEDKSRHYSVYGQIFFSSAEKFFQFFDFQEDTNKVIIDLTHAHIWDITSVNMLNQVQAKFIQNNIQVEIIGMNEASRTLVDQFST</sequence>
<feature type="transmembrane region" description="Helical" evidence="5">
    <location>
        <begin position="298"/>
        <end position="320"/>
    </location>
</feature>
<feature type="transmembrane region" description="Helical" evidence="5">
    <location>
        <begin position="179"/>
        <end position="198"/>
    </location>
</feature>